<dbReference type="Proteomes" id="UP000216207">
    <property type="component" value="Unassembled WGS sequence"/>
</dbReference>
<dbReference type="Gene3D" id="3.30.1380.10">
    <property type="match status" value="1"/>
</dbReference>
<dbReference type="InterPro" id="IPR052179">
    <property type="entry name" value="DD-CPase-like"/>
</dbReference>
<dbReference type="PANTHER" id="PTHR34385">
    <property type="entry name" value="D-ALANYL-D-ALANINE CARBOXYPEPTIDASE"/>
    <property type="match status" value="1"/>
</dbReference>
<dbReference type="Pfam" id="PF02557">
    <property type="entry name" value="VanY"/>
    <property type="match status" value="1"/>
</dbReference>
<gene>
    <name evidence="3" type="ORF">CHH72_13895</name>
</gene>
<reference evidence="3 4" key="1">
    <citation type="submission" date="2017-07" db="EMBL/GenBank/DDBJ databases">
        <title>Isolation and whole genome analysis of endospore-forming bacteria from heroin.</title>
        <authorList>
            <person name="Kalinowski J."/>
            <person name="Ahrens B."/>
            <person name="Al-Dilaimi A."/>
            <person name="Winkler A."/>
            <person name="Wibberg D."/>
            <person name="Schleenbecker U."/>
            <person name="Ruckert C."/>
            <person name="Wolfel R."/>
            <person name="Grass G."/>
        </authorList>
    </citation>
    <scope>NUCLEOTIDE SEQUENCE [LARGE SCALE GENOMIC DNA]</scope>
    <source>
        <strain evidence="3 4">7539</strain>
    </source>
</reference>
<dbReference type="CDD" id="cd14852">
    <property type="entry name" value="LD-carboxypeptidase"/>
    <property type="match status" value="1"/>
</dbReference>
<evidence type="ECO:0000256" key="1">
    <source>
        <dbReference type="SAM" id="SignalP"/>
    </source>
</evidence>
<dbReference type="SUPFAM" id="SSF55166">
    <property type="entry name" value="Hedgehog/DD-peptidase"/>
    <property type="match status" value="1"/>
</dbReference>
<dbReference type="InterPro" id="IPR058193">
    <property type="entry name" value="VanY/YodJ_core_dom"/>
</dbReference>
<feature type="chain" id="PRO_5012582949" evidence="1">
    <location>
        <begin position="20"/>
        <end position="250"/>
    </location>
</feature>
<dbReference type="GO" id="GO:0006508">
    <property type="term" value="P:proteolysis"/>
    <property type="evidence" value="ECO:0007669"/>
    <property type="project" value="InterPro"/>
</dbReference>
<feature type="signal peptide" evidence="1">
    <location>
        <begin position="1"/>
        <end position="19"/>
    </location>
</feature>
<protein>
    <submittedName>
        <fullName evidence="3">Peptidase M15</fullName>
    </submittedName>
</protein>
<organism evidence="3 4">
    <name type="scientific">Shouchella clausii</name>
    <name type="common">Alkalihalobacillus clausii</name>
    <dbReference type="NCBI Taxonomy" id="79880"/>
    <lineage>
        <taxon>Bacteria</taxon>
        <taxon>Bacillati</taxon>
        <taxon>Bacillota</taxon>
        <taxon>Bacilli</taxon>
        <taxon>Bacillales</taxon>
        <taxon>Bacillaceae</taxon>
        <taxon>Shouchella</taxon>
    </lineage>
</organism>
<comment type="caution">
    <text evidence="3">The sequence shown here is derived from an EMBL/GenBank/DDBJ whole genome shotgun (WGS) entry which is preliminary data.</text>
</comment>
<keyword evidence="1" id="KW-0732">Signal</keyword>
<evidence type="ECO:0000313" key="4">
    <source>
        <dbReference type="Proteomes" id="UP000216207"/>
    </source>
</evidence>
<evidence type="ECO:0000259" key="2">
    <source>
        <dbReference type="Pfam" id="PF02557"/>
    </source>
</evidence>
<sequence length="250" mass="28315">MLKLVIPFVCALVVMTACGGDSHPQLHEKEMKKGGDSAPVFFLEERYFNETEVVNGQMTIMNPDNIVVNVNKDYRLPEDYRPGDLTIPNVPFPFDEEDDRRYLRAEAAEALEALFAAAAEEGYDLFAISGFRSYERQELLYEEALENQGEDQDLVAMPGHSEHQTGLAMDISSASVDYGLIEAFGLTAEGQWVAEHAHQFGFIIRYPAEKEGITGYGYEPWHLRYVGDVANDIYNHFITLEEYLENVKKL</sequence>
<dbReference type="AlphaFoldDB" id="A0A268NXV9"/>
<proteinExistence type="predicted"/>
<dbReference type="InterPro" id="IPR003709">
    <property type="entry name" value="VanY-like_core_dom"/>
</dbReference>
<name>A0A268NXV9_SHOCL</name>
<dbReference type="RefSeq" id="WP_095295116.1">
    <property type="nucleotide sequence ID" value="NZ_JAIEWK010000001.1"/>
</dbReference>
<dbReference type="EMBL" id="NPCC01000017">
    <property type="protein sequence ID" value="PAE88363.1"/>
    <property type="molecule type" value="Genomic_DNA"/>
</dbReference>
<dbReference type="GO" id="GO:0008233">
    <property type="term" value="F:peptidase activity"/>
    <property type="evidence" value="ECO:0007669"/>
    <property type="project" value="InterPro"/>
</dbReference>
<dbReference type="InterPro" id="IPR009045">
    <property type="entry name" value="Zn_M74/Hedgehog-like"/>
</dbReference>
<accession>A0A268NXV9</accession>
<dbReference type="PANTHER" id="PTHR34385:SF1">
    <property type="entry name" value="PEPTIDOGLYCAN L-ALANYL-D-GLUTAMATE ENDOPEPTIDASE CWLK"/>
    <property type="match status" value="1"/>
</dbReference>
<dbReference type="PROSITE" id="PS51257">
    <property type="entry name" value="PROKAR_LIPOPROTEIN"/>
    <property type="match status" value="1"/>
</dbReference>
<feature type="domain" description="D-alanyl-D-alanine carboxypeptidase-like core" evidence="2">
    <location>
        <begin position="101"/>
        <end position="228"/>
    </location>
</feature>
<evidence type="ECO:0000313" key="3">
    <source>
        <dbReference type="EMBL" id="PAE88363.1"/>
    </source>
</evidence>